<dbReference type="EMBL" id="JACGWN010000007">
    <property type="protein sequence ID" value="KAL0444906.1"/>
    <property type="molecule type" value="Genomic_DNA"/>
</dbReference>
<feature type="compositionally biased region" description="Low complexity" evidence="1">
    <location>
        <begin position="1"/>
        <end position="13"/>
    </location>
</feature>
<feature type="region of interest" description="Disordered" evidence="1">
    <location>
        <begin position="1"/>
        <end position="38"/>
    </location>
</feature>
<proteinExistence type="predicted"/>
<evidence type="ECO:0000313" key="2">
    <source>
        <dbReference type="EMBL" id="KAL0444906.1"/>
    </source>
</evidence>
<dbReference type="AlphaFoldDB" id="A0AAW2WUG4"/>
<name>A0AAW2WUG4_9LAMI</name>
<reference evidence="2" key="1">
    <citation type="submission" date="2020-06" db="EMBL/GenBank/DDBJ databases">
        <authorList>
            <person name="Li T."/>
            <person name="Hu X."/>
            <person name="Zhang T."/>
            <person name="Song X."/>
            <person name="Zhang H."/>
            <person name="Dai N."/>
            <person name="Sheng W."/>
            <person name="Hou X."/>
            <person name="Wei L."/>
        </authorList>
    </citation>
    <scope>NUCLEOTIDE SEQUENCE</scope>
    <source>
        <strain evidence="2">KEN1</strain>
        <tissue evidence="2">Leaf</tissue>
    </source>
</reference>
<gene>
    <name evidence="2" type="ORF">Slati_2213300</name>
</gene>
<sequence length="159" mass="16650">MLSPLTHTTPITHTHSRDPNSTDAVADDGDPPAGEDDGNLVMEGTLTTLVDGDYTAMVGGGLAQSSMDRMAKVRKCFNIPRGGGDQRRGRGDEVEVEVVAPLEEGVKVACDEVGVEVVTPLEEVGAKVAGDGVRVRSRSSQIAGCRRDQEAAIPTHLGS</sequence>
<reference evidence="2" key="2">
    <citation type="journal article" date="2024" name="Plant">
        <title>Genomic evolution and insights into agronomic trait innovations of Sesamum species.</title>
        <authorList>
            <person name="Miao H."/>
            <person name="Wang L."/>
            <person name="Qu L."/>
            <person name="Liu H."/>
            <person name="Sun Y."/>
            <person name="Le M."/>
            <person name="Wang Q."/>
            <person name="Wei S."/>
            <person name="Zheng Y."/>
            <person name="Lin W."/>
            <person name="Duan Y."/>
            <person name="Cao H."/>
            <person name="Xiong S."/>
            <person name="Wang X."/>
            <person name="Wei L."/>
            <person name="Li C."/>
            <person name="Ma Q."/>
            <person name="Ju M."/>
            <person name="Zhao R."/>
            <person name="Li G."/>
            <person name="Mu C."/>
            <person name="Tian Q."/>
            <person name="Mei H."/>
            <person name="Zhang T."/>
            <person name="Gao T."/>
            <person name="Zhang H."/>
        </authorList>
    </citation>
    <scope>NUCLEOTIDE SEQUENCE</scope>
    <source>
        <strain evidence="2">KEN1</strain>
    </source>
</reference>
<evidence type="ECO:0000256" key="1">
    <source>
        <dbReference type="SAM" id="MobiDB-lite"/>
    </source>
</evidence>
<comment type="caution">
    <text evidence="2">The sequence shown here is derived from an EMBL/GenBank/DDBJ whole genome shotgun (WGS) entry which is preliminary data.</text>
</comment>
<organism evidence="2">
    <name type="scientific">Sesamum latifolium</name>
    <dbReference type="NCBI Taxonomy" id="2727402"/>
    <lineage>
        <taxon>Eukaryota</taxon>
        <taxon>Viridiplantae</taxon>
        <taxon>Streptophyta</taxon>
        <taxon>Embryophyta</taxon>
        <taxon>Tracheophyta</taxon>
        <taxon>Spermatophyta</taxon>
        <taxon>Magnoliopsida</taxon>
        <taxon>eudicotyledons</taxon>
        <taxon>Gunneridae</taxon>
        <taxon>Pentapetalae</taxon>
        <taxon>asterids</taxon>
        <taxon>lamiids</taxon>
        <taxon>Lamiales</taxon>
        <taxon>Pedaliaceae</taxon>
        <taxon>Sesamum</taxon>
    </lineage>
</organism>
<accession>A0AAW2WUG4</accession>
<protein>
    <submittedName>
        <fullName evidence="2">Uncharacterized protein</fullName>
    </submittedName>
</protein>
<feature type="compositionally biased region" description="Acidic residues" evidence="1">
    <location>
        <begin position="25"/>
        <end position="38"/>
    </location>
</feature>